<accession>A0A8T1RTJ1</accession>
<dbReference type="PANTHER" id="PTHR34222">
    <property type="entry name" value="GAG_PRE-INTEGRS DOMAIN-CONTAINING PROTEIN"/>
    <property type="match status" value="1"/>
</dbReference>
<sequence length="307" mass="34171">MSWILGSIDPHIILNLRSFKNARDVWNHLKWLYTQNNVAKRFQLELEMSNFSQGALSVEEFYSGFCNLWTEYTDTVSTSIPTRSLADIQAVHEASMRAQFLMKLRPEFEFKRANLMNRDSVPPLDMYLGEIFREEQRLMTQTAMEQATPALVAYAAQAKTKGRDLSTTQCYSCKGYGHIAANCSKKTCNCCKMQGHIIKDCPIHPPRCQETAYSAAVEASSAASSTLATSSHVPASTSQNPTSITPEMVQQMIKSALSAFGILGKTKSASKPWYFDFGATNHMTSASHSLVNVSQYAGPLKIHTAIR</sequence>
<protein>
    <recommendedName>
        <fullName evidence="2">CCHC-type domain-containing protein</fullName>
    </recommendedName>
</protein>
<reference evidence="3" key="1">
    <citation type="submission" date="2020-12" db="EMBL/GenBank/DDBJ databases">
        <title>WGS assembly of Carya illinoinensis cv. Pawnee.</title>
        <authorList>
            <person name="Platts A."/>
            <person name="Shu S."/>
            <person name="Wright S."/>
            <person name="Barry K."/>
            <person name="Edger P."/>
            <person name="Pires J.C."/>
            <person name="Schmutz J."/>
        </authorList>
    </citation>
    <scope>NUCLEOTIDE SEQUENCE</scope>
    <source>
        <tissue evidence="3">Leaf</tissue>
    </source>
</reference>
<dbReference type="InterPro" id="IPR001878">
    <property type="entry name" value="Znf_CCHC"/>
</dbReference>
<keyword evidence="1" id="KW-0863">Zinc-finger</keyword>
<dbReference type="SMART" id="SM00343">
    <property type="entry name" value="ZnF_C2HC"/>
    <property type="match status" value="2"/>
</dbReference>
<dbReference type="Proteomes" id="UP000811609">
    <property type="component" value="Chromosome 1"/>
</dbReference>
<dbReference type="AlphaFoldDB" id="A0A8T1RTJ1"/>
<evidence type="ECO:0000256" key="1">
    <source>
        <dbReference type="PROSITE-ProRule" id="PRU00047"/>
    </source>
</evidence>
<feature type="domain" description="CCHC-type" evidence="2">
    <location>
        <begin position="170"/>
        <end position="185"/>
    </location>
</feature>
<dbReference type="PANTHER" id="PTHR34222:SF100">
    <property type="entry name" value="CCHC-TYPE DOMAIN-CONTAINING PROTEIN"/>
    <property type="match status" value="1"/>
</dbReference>
<evidence type="ECO:0000259" key="2">
    <source>
        <dbReference type="PROSITE" id="PS50158"/>
    </source>
</evidence>
<comment type="caution">
    <text evidence="3">The sequence shown here is derived from an EMBL/GenBank/DDBJ whole genome shotgun (WGS) entry which is preliminary data.</text>
</comment>
<dbReference type="EMBL" id="CM031809">
    <property type="protein sequence ID" value="KAG6670394.1"/>
    <property type="molecule type" value="Genomic_DNA"/>
</dbReference>
<evidence type="ECO:0000313" key="3">
    <source>
        <dbReference type="EMBL" id="KAG6670394.1"/>
    </source>
</evidence>
<organism evidence="3 4">
    <name type="scientific">Carya illinoinensis</name>
    <name type="common">Pecan</name>
    <dbReference type="NCBI Taxonomy" id="32201"/>
    <lineage>
        <taxon>Eukaryota</taxon>
        <taxon>Viridiplantae</taxon>
        <taxon>Streptophyta</taxon>
        <taxon>Embryophyta</taxon>
        <taxon>Tracheophyta</taxon>
        <taxon>Spermatophyta</taxon>
        <taxon>Magnoliopsida</taxon>
        <taxon>eudicotyledons</taxon>
        <taxon>Gunneridae</taxon>
        <taxon>Pentapetalae</taxon>
        <taxon>rosids</taxon>
        <taxon>fabids</taxon>
        <taxon>Fagales</taxon>
        <taxon>Juglandaceae</taxon>
        <taxon>Carya</taxon>
    </lineage>
</organism>
<gene>
    <name evidence="3" type="ORF">CIPAW_01G307800</name>
</gene>
<keyword evidence="4" id="KW-1185">Reference proteome</keyword>
<evidence type="ECO:0000313" key="4">
    <source>
        <dbReference type="Proteomes" id="UP000811609"/>
    </source>
</evidence>
<dbReference type="GO" id="GO:0003676">
    <property type="term" value="F:nucleic acid binding"/>
    <property type="evidence" value="ECO:0007669"/>
    <property type="project" value="InterPro"/>
</dbReference>
<proteinExistence type="predicted"/>
<dbReference type="GO" id="GO:0008270">
    <property type="term" value="F:zinc ion binding"/>
    <property type="evidence" value="ECO:0007669"/>
    <property type="project" value="UniProtKB-KW"/>
</dbReference>
<name>A0A8T1RTJ1_CARIL</name>
<keyword evidence="1" id="KW-0862">Zinc</keyword>
<keyword evidence="1" id="KW-0479">Metal-binding</keyword>
<dbReference type="PROSITE" id="PS50158">
    <property type="entry name" value="ZF_CCHC"/>
    <property type="match status" value="1"/>
</dbReference>